<dbReference type="AlphaFoldDB" id="A0A540WN14"/>
<dbReference type="EMBL" id="VIFM01000258">
    <property type="protein sequence ID" value="TQF10395.1"/>
    <property type="molecule type" value="Genomic_DNA"/>
</dbReference>
<keyword evidence="1" id="KW-1015">Disulfide bond</keyword>
<dbReference type="Gene3D" id="3.40.50.1110">
    <property type="entry name" value="SGNH hydrolase"/>
    <property type="match status" value="1"/>
</dbReference>
<gene>
    <name evidence="3" type="ORF">FJV41_39710</name>
</gene>
<feature type="disulfide bond" evidence="1">
    <location>
        <begin position="149"/>
        <end position="180"/>
    </location>
</feature>
<evidence type="ECO:0000313" key="4">
    <source>
        <dbReference type="Proteomes" id="UP000315369"/>
    </source>
</evidence>
<sequence>MPEGIRWFQGARFASGENETASYLHPEAHSGYTSTLNGCPPEFDDIGYSLFGYNFTWTIAGTTVDMGGVCKINHTFPTQGAYDVRLTITHSELLGGGPIQTAQYQRFVTIRDYLVVSLGDSYGSGEGAPDAAAHWGDTDTHPVWQNARCHRSFKSPAARAALALESSDPHSSVTFLSLACSGATIQRTTYEYENWGGNFPLGIFDGFATASDGPPRGSGILGPYVGIEAPAYQHGAWNPEHYMPSQLNRLVTLVGNRPIDALVLSAGGNDVGFGDILRFCVVHTDCHQGNDGQELRSKVDVLKAALPTSYDLLQTQLKQVGLDVRSTYLMEYPDFARGNSGQICSSILEETNLYAGVGADVSYGELAYLDGYVRLPLMNMMQDAAERHGWNYVSGISDAFAGVGSGVGHGLCASPSNRWVNNGYDASSTQGPEDSEAETTGTAHPNETGYAVMTVFLQEKMDDTLPPLPRVGILKTQGEAHVQEGGAASGWVPQSGDIQAVALSGSRIGVLKLNGDFYLKDGALTAMWNLVTGDVAAIALSGDRIGIIKTNGEAYVKEGAWNASWVLMSGDVKALSLSGKRIGMLKLNGDFYLKDGALTEQWDLVTGDVAAIALSGKRIGVVKTNTESYVKEGAWNAIWVALGSNSKAIALTENRVGVLRLNGEFFLRDGALTTAWNLVTGDVQSISLAGRRIGIVKTDGNGYVKEGAWTGLWNWETTATTQLVLATP</sequence>
<organism evidence="3 4">
    <name type="scientific">Myxococcus llanfairpwllgwyngyllgogerychwyrndrobwllllantysiliogogogochensis</name>
    <dbReference type="NCBI Taxonomy" id="2590453"/>
    <lineage>
        <taxon>Bacteria</taxon>
        <taxon>Pseudomonadati</taxon>
        <taxon>Myxococcota</taxon>
        <taxon>Myxococcia</taxon>
        <taxon>Myxococcales</taxon>
        <taxon>Cystobacterineae</taxon>
        <taxon>Myxococcaceae</taxon>
        <taxon>Myxococcus</taxon>
    </lineage>
</organism>
<dbReference type="PANTHER" id="PTHR37981">
    <property type="entry name" value="LIPASE 2"/>
    <property type="match status" value="1"/>
</dbReference>
<dbReference type="GO" id="GO:0006629">
    <property type="term" value="P:lipid metabolic process"/>
    <property type="evidence" value="ECO:0007669"/>
    <property type="project" value="TreeGrafter"/>
</dbReference>
<evidence type="ECO:0000313" key="3">
    <source>
        <dbReference type="EMBL" id="TQF10395.1"/>
    </source>
</evidence>
<reference evidence="3 4" key="1">
    <citation type="submission" date="2019-06" db="EMBL/GenBank/DDBJ databases">
        <authorList>
            <person name="Livingstone P."/>
            <person name="Whitworth D."/>
        </authorList>
    </citation>
    <scope>NUCLEOTIDE SEQUENCE [LARGE SCALE GENOMIC DNA]</scope>
    <source>
        <strain evidence="3 4">AM401</strain>
    </source>
</reference>
<dbReference type="GO" id="GO:0016788">
    <property type="term" value="F:hydrolase activity, acting on ester bonds"/>
    <property type="evidence" value="ECO:0007669"/>
    <property type="project" value="InterPro"/>
</dbReference>
<dbReference type="PANTHER" id="PTHR37981:SF1">
    <property type="entry name" value="SGNH HYDROLASE-TYPE ESTERASE DOMAIN-CONTAINING PROTEIN"/>
    <property type="match status" value="1"/>
</dbReference>
<dbReference type="OrthoDB" id="7583701at2"/>
<keyword evidence="4" id="KW-1185">Reference proteome</keyword>
<proteinExistence type="predicted"/>
<dbReference type="Proteomes" id="UP000315369">
    <property type="component" value="Unassembled WGS sequence"/>
</dbReference>
<name>A0A540WN14_9BACT</name>
<evidence type="ECO:0000256" key="2">
    <source>
        <dbReference type="SAM" id="MobiDB-lite"/>
    </source>
</evidence>
<dbReference type="InterPro" id="IPR036514">
    <property type="entry name" value="SGNH_hydro_sf"/>
</dbReference>
<dbReference type="InterPro" id="IPR037460">
    <property type="entry name" value="SEST-like"/>
</dbReference>
<dbReference type="SUPFAM" id="SSF52266">
    <property type="entry name" value="SGNH hydrolase"/>
    <property type="match status" value="1"/>
</dbReference>
<protein>
    <submittedName>
        <fullName evidence="3">Uncharacterized protein</fullName>
    </submittedName>
</protein>
<accession>A0A540WN14</accession>
<evidence type="ECO:0000256" key="1">
    <source>
        <dbReference type="PIRSR" id="PIRSR637460-2"/>
    </source>
</evidence>
<feature type="region of interest" description="Disordered" evidence="2">
    <location>
        <begin position="423"/>
        <end position="445"/>
    </location>
</feature>
<comment type="caution">
    <text evidence="3">The sequence shown here is derived from an EMBL/GenBank/DDBJ whole genome shotgun (WGS) entry which is preliminary data.</text>
</comment>